<feature type="region of interest" description="Disordered" evidence="1">
    <location>
        <begin position="96"/>
        <end position="119"/>
    </location>
</feature>
<feature type="non-terminal residue" evidence="2">
    <location>
        <position position="1"/>
    </location>
</feature>
<proteinExistence type="predicted"/>
<sequence length="156" mass="17139">CVPSCLLSSQQSTVGAAEASESRPPWSHPDSGPVQMSVIRGDNGDSSAGVQTRLQTHHQGGQTQSNSQEEQRVFRGDQRICFTHLWKQVPAAGQRALRQEVQDQRDHGPVRATDLRSADSSKRRADDIISCVGWSCEMEKKSWRLCSAAPVLHTCS</sequence>
<name>A0A1A8EUG0_9TELE</name>
<feature type="compositionally biased region" description="Polar residues" evidence="1">
    <location>
        <begin position="1"/>
        <end position="14"/>
    </location>
</feature>
<evidence type="ECO:0000313" key="2">
    <source>
        <dbReference type="EMBL" id="SBQ50780.1"/>
    </source>
</evidence>
<accession>A0A1A8EUG0</accession>
<feature type="region of interest" description="Disordered" evidence="1">
    <location>
        <begin position="1"/>
        <end position="70"/>
    </location>
</feature>
<protein>
    <submittedName>
        <fullName evidence="2">Processing of 4, ribonuclease P/MRP subunit</fullName>
    </submittedName>
</protein>
<reference evidence="2" key="2">
    <citation type="submission" date="2016-06" db="EMBL/GenBank/DDBJ databases">
        <title>The genome of a short-lived fish provides insights into sex chromosome evolution and the genetic control of aging.</title>
        <authorList>
            <person name="Reichwald K."/>
            <person name="Felder M."/>
            <person name="Petzold A."/>
            <person name="Koch P."/>
            <person name="Groth M."/>
            <person name="Platzer M."/>
        </authorList>
    </citation>
    <scope>NUCLEOTIDE SEQUENCE</scope>
    <source>
        <tissue evidence="2">Brain</tissue>
    </source>
</reference>
<reference evidence="2" key="1">
    <citation type="submission" date="2016-05" db="EMBL/GenBank/DDBJ databases">
        <authorList>
            <person name="Lavstsen T."/>
            <person name="Jespersen J.S."/>
        </authorList>
    </citation>
    <scope>NUCLEOTIDE SEQUENCE</scope>
    <source>
        <tissue evidence="2">Brain</tissue>
    </source>
</reference>
<evidence type="ECO:0000256" key="1">
    <source>
        <dbReference type="SAM" id="MobiDB-lite"/>
    </source>
</evidence>
<dbReference type="AlphaFoldDB" id="A0A1A8EUG0"/>
<dbReference type="EMBL" id="HAEB01004253">
    <property type="protein sequence ID" value="SBQ50780.1"/>
    <property type="molecule type" value="Transcribed_RNA"/>
</dbReference>
<feature type="compositionally biased region" description="Basic and acidic residues" evidence="1">
    <location>
        <begin position="97"/>
        <end position="119"/>
    </location>
</feature>
<feature type="compositionally biased region" description="Polar residues" evidence="1">
    <location>
        <begin position="44"/>
        <end position="68"/>
    </location>
</feature>
<organism evidence="2">
    <name type="scientific">Nothobranchius korthausae</name>
    <dbReference type="NCBI Taxonomy" id="1143690"/>
    <lineage>
        <taxon>Eukaryota</taxon>
        <taxon>Metazoa</taxon>
        <taxon>Chordata</taxon>
        <taxon>Craniata</taxon>
        <taxon>Vertebrata</taxon>
        <taxon>Euteleostomi</taxon>
        <taxon>Actinopterygii</taxon>
        <taxon>Neopterygii</taxon>
        <taxon>Teleostei</taxon>
        <taxon>Neoteleostei</taxon>
        <taxon>Acanthomorphata</taxon>
        <taxon>Ovalentaria</taxon>
        <taxon>Atherinomorphae</taxon>
        <taxon>Cyprinodontiformes</taxon>
        <taxon>Nothobranchiidae</taxon>
        <taxon>Nothobranchius</taxon>
    </lineage>
</organism>
<gene>
    <name evidence="2" type="primary">POP4</name>
</gene>